<evidence type="ECO:0000313" key="3">
    <source>
        <dbReference type="Proteomes" id="UP001232992"/>
    </source>
</evidence>
<name>A0ABT7BVQ3_9CYAN</name>
<keyword evidence="3" id="KW-1185">Reference proteome</keyword>
<gene>
    <name evidence="2" type="ORF">PMH09_08615</name>
</gene>
<evidence type="ECO:0000313" key="2">
    <source>
        <dbReference type="EMBL" id="MDJ1183258.1"/>
    </source>
</evidence>
<sequence>MLSNQKLALLQEIEQIPEADIPGLLELVRSFRQETIQTSPVPNGNDAITHLNSSDRQDKQLKRQRLQEMFAFWSELDDEREQQESLQVIQSLRKTSI</sequence>
<protein>
    <submittedName>
        <fullName evidence="2">Uncharacterized protein</fullName>
    </submittedName>
</protein>
<comment type="caution">
    <text evidence="2">The sequence shown here is derived from an EMBL/GenBank/DDBJ whole genome shotgun (WGS) entry which is preliminary data.</text>
</comment>
<feature type="region of interest" description="Disordered" evidence="1">
    <location>
        <begin position="38"/>
        <end position="60"/>
    </location>
</feature>
<organism evidence="2 3">
    <name type="scientific">Roseofilum casamattae BLCC-M143</name>
    <dbReference type="NCBI Taxonomy" id="3022442"/>
    <lineage>
        <taxon>Bacteria</taxon>
        <taxon>Bacillati</taxon>
        <taxon>Cyanobacteriota</taxon>
        <taxon>Cyanophyceae</taxon>
        <taxon>Desertifilales</taxon>
        <taxon>Desertifilaceae</taxon>
        <taxon>Roseofilum</taxon>
        <taxon>Roseofilum casamattae</taxon>
    </lineage>
</organism>
<proteinExistence type="predicted"/>
<dbReference type="EMBL" id="JAQOSQ010000006">
    <property type="protein sequence ID" value="MDJ1183258.1"/>
    <property type="molecule type" value="Genomic_DNA"/>
</dbReference>
<reference evidence="2 3" key="1">
    <citation type="submission" date="2023-01" db="EMBL/GenBank/DDBJ databases">
        <title>Novel diversity within Roseofilum (Cyanobacteria; Desertifilaceae) from marine benthic mats with descriptions of four novel species.</title>
        <authorList>
            <person name="Wang Y."/>
            <person name="Berthold D.E."/>
            <person name="Hu J."/>
            <person name="Lefler F.W."/>
            <person name="Laughinghouse H.D. IV."/>
        </authorList>
    </citation>
    <scope>NUCLEOTIDE SEQUENCE [LARGE SCALE GENOMIC DNA]</scope>
    <source>
        <strain evidence="2 3">BLCC-M143</strain>
    </source>
</reference>
<accession>A0ABT7BVQ3</accession>
<dbReference type="RefSeq" id="WP_283757913.1">
    <property type="nucleotide sequence ID" value="NZ_JAQOSQ010000006.1"/>
</dbReference>
<dbReference type="Proteomes" id="UP001232992">
    <property type="component" value="Unassembled WGS sequence"/>
</dbReference>
<evidence type="ECO:0000256" key="1">
    <source>
        <dbReference type="SAM" id="MobiDB-lite"/>
    </source>
</evidence>